<dbReference type="Gene3D" id="3.30.360.10">
    <property type="entry name" value="Dihydrodipicolinate Reductase, domain 2"/>
    <property type="match status" value="1"/>
</dbReference>
<dbReference type="PANTHER" id="PTHR43708:SF8">
    <property type="entry name" value="OXIDOREDUCTASE"/>
    <property type="match status" value="1"/>
</dbReference>
<dbReference type="EMBL" id="CP014672">
    <property type="protein sequence ID" value="ANW98576.1"/>
    <property type="molecule type" value="Genomic_DNA"/>
</dbReference>
<sequence length="342" mass="38626">MKVCFYGNTGHATTALAARNKLPGVQYTACCPSYPGENLNKLHTTAKKLGITLLQYSCLDEMLDAEKPDILVVDNRFAERYPVETKALLAGIHVYADKPIATNLSDLFDLYKTVRETGKHLWAMHTTRYELHFYTVRQLILNGAIGKVRMVNCQKSYRLGTRPDFFKKRETYGGTILWVSIHAIDMIRMVTGKECLSVYSTQSSADNFGNGEMEIIATSTLELEDNILATISTDYYRPANAHSHDDDRLRVVGTEGIIEAARRDGEHEVRLINASNNGFTPIKQLQPPMIFEDFVHTIEGRISGIFSMRETFLNAYTAIRAQESADKREVIRISHPVNFSFD</sequence>
<dbReference type="AlphaFoldDB" id="A0A1B1YCT8"/>
<dbReference type="Proteomes" id="UP000092971">
    <property type="component" value="Chromosome"/>
</dbReference>
<dbReference type="Pfam" id="PF22725">
    <property type="entry name" value="GFO_IDH_MocA_C3"/>
    <property type="match status" value="1"/>
</dbReference>
<evidence type="ECO:0000259" key="1">
    <source>
        <dbReference type="Pfam" id="PF01408"/>
    </source>
</evidence>
<dbReference type="GO" id="GO:0000166">
    <property type="term" value="F:nucleotide binding"/>
    <property type="evidence" value="ECO:0007669"/>
    <property type="project" value="InterPro"/>
</dbReference>
<organism evidence="3 4">
    <name type="scientific">Thermoclostridium stercorarium subsp. thermolacticum DSM 2910</name>
    <dbReference type="NCBI Taxonomy" id="1121336"/>
    <lineage>
        <taxon>Bacteria</taxon>
        <taxon>Bacillati</taxon>
        <taxon>Bacillota</taxon>
        <taxon>Clostridia</taxon>
        <taxon>Eubacteriales</taxon>
        <taxon>Oscillospiraceae</taxon>
        <taxon>Thermoclostridium</taxon>
    </lineage>
</organism>
<feature type="domain" description="Gfo/Idh/MocA-like oxidoreductase N-terminal" evidence="1">
    <location>
        <begin position="39"/>
        <end position="123"/>
    </location>
</feature>
<dbReference type="OrthoDB" id="9815825at2"/>
<dbReference type="InterPro" id="IPR055170">
    <property type="entry name" value="GFO_IDH_MocA-like_dom"/>
</dbReference>
<dbReference type="InterPro" id="IPR051317">
    <property type="entry name" value="Gfo/Idh/MocA_oxidoreduct"/>
</dbReference>
<dbReference type="Gene3D" id="3.40.50.720">
    <property type="entry name" value="NAD(P)-binding Rossmann-like Domain"/>
    <property type="match status" value="1"/>
</dbReference>
<proteinExistence type="predicted"/>
<dbReference type="SUPFAM" id="SSF51735">
    <property type="entry name" value="NAD(P)-binding Rossmann-fold domains"/>
    <property type="match status" value="1"/>
</dbReference>
<dbReference type="SUPFAM" id="SSF55347">
    <property type="entry name" value="Glyceraldehyde-3-phosphate dehydrogenase-like, C-terminal domain"/>
    <property type="match status" value="1"/>
</dbReference>
<gene>
    <name evidence="3" type="ORF">CSTERTH_05755</name>
</gene>
<protein>
    <submittedName>
        <fullName evidence="3">Oxidoreductase</fullName>
    </submittedName>
</protein>
<name>A0A1B1YCT8_THEST</name>
<dbReference type="InterPro" id="IPR036291">
    <property type="entry name" value="NAD(P)-bd_dom_sf"/>
</dbReference>
<reference evidence="3 4" key="1">
    <citation type="submission" date="2016-02" db="EMBL/GenBank/DDBJ databases">
        <title>Comparison of Clostridium stercorarium subspecies using comparative genomics and transcriptomics.</title>
        <authorList>
            <person name="Schellenberg J."/>
            <person name="Thallinger G."/>
            <person name="Levin D.B."/>
            <person name="Zhang X."/>
            <person name="Alvare G."/>
            <person name="Fristensky B."/>
            <person name="Sparling R."/>
        </authorList>
    </citation>
    <scope>NUCLEOTIDE SEQUENCE [LARGE SCALE GENOMIC DNA]</scope>
    <source>
        <strain evidence="3 4">DSM 2910</strain>
    </source>
</reference>
<dbReference type="PANTHER" id="PTHR43708">
    <property type="entry name" value="CONSERVED EXPRESSED OXIDOREDUCTASE (EUROFUNG)"/>
    <property type="match status" value="1"/>
</dbReference>
<evidence type="ECO:0000313" key="3">
    <source>
        <dbReference type="EMBL" id="ANW98576.1"/>
    </source>
</evidence>
<accession>A0A1B1YCT8</accession>
<evidence type="ECO:0000313" key="4">
    <source>
        <dbReference type="Proteomes" id="UP000092971"/>
    </source>
</evidence>
<dbReference type="InterPro" id="IPR000683">
    <property type="entry name" value="Gfo/Idh/MocA-like_OxRdtase_N"/>
</dbReference>
<evidence type="ECO:0000259" key="2">
    <source>
        <dbReference type="Pfam" id="PF22725"/>
    </source>
</evidence>
<dbReference type="Pfam" id="PF01408">
    <property type="entry name" value="GFO_IDH_MocA"/>
    <property type="match status" value="1"/>
</dbReference>
<dbReference type="RefSeq" id="WP_015358893.1">
    <property type="nucleotide sequence ID" value="NZ_CP014672.1"/>
</dbReference>
<feature type="domain" description="GFO/IDH/MocA-like oxidoreductase" evidence="2">
    <location>
        <begin position="134"/>
        <end position="259"/>
    </location>
</feature>